<accession>A0AAV9JS69</accession>
<dbReference type="AlphaFoldDB" id="A0AAV9JS69"/>
<evidence type="ECO:0000313" key="2">
    <source>
        <dbReference type="Proteomes" id="UP001324427"/>
    </source>
</evidence>
<name>A0AAV9JS69_9PEZI</name>
<reference evidence="1 2" key="1">
    <citation type="submission" date="2021-11" db="EMBL/GenBank/DDBJ databases">
        <title>Black yeast isolated from Biological Soil Crust.</title>
        <authorList>
            <person name="Kurbessoian T."/>
        </authorList>
    </citation>
    <scope>NUCLEOTIDE SEQUENCE [LARGE SCALE GENOMIC DNA]</scope>
    <source>
        <strain evidence="1 2">CCFEE 5522</strain>
    </source>
</reference>
<evidence type="ECO:0000313" key="1">
    <source>
        <dbReference type="EMBL" id="KAK4547852.1"/>
    </source>
</evidence>
<protein>
    <submittedName>
        <fullName evidence="1">Uncharacterized protein</fullName>
    </submittedName>
</protein>
<comment type="caution">
    <text evidence="1">The sequence shown here is derived from an EMBL/GenBank/DDBJ whole genome shotgun (WGS) entry which is preliminary data.</text>
</comment>
<organism evidence="1 2">
    <name type="scientific">Oleoguttula mirabilis</name>
    <dbReference type="NCBI Taxonomy" id="1507867"/>
    <lineage>
        <taxon>Eukaryota</taxon>
        <taxon>Fungi</taxon>
        <taxon>Dikarya</taxon>
        <taxon>Ascomycota</taxon>
        <taxon>Pezizomycotina</taxon>
        <taxon>Dothideomycetes</taxon>
        <taxon>Dothideomycetidae</taxon>
        <taxon>Mycosphaerellales</taxon>
        <taxon>Teratosphaeriaceae</taxon>
        <taxon>Oleoguttula</taxon>
    </lineage>
</organism>
<dbReference type="Proteomes" id="UP001324427">
    <property type="component" value="Unassembled WGS sequence"/>
</dbReference>
<proteinExistence type="predicted"/>
<keyword evidence="2" id="KW-1185">Reference proteome</keyword>
<gene>
    <name evidence="1" type="ORF">LTR36_010571</name>
</gene>
<dbReference type="EMBL" id="JAVFHQ010000009">
    <property type="protein sequence ID" value="KAK4547852.1"/>
    <property type="molecule type" value="Genomic_DNA"/>
</dbReference>
<sequence length="169" mass="19245">MDDDDLNQMRNWLDTSSCSNLQQAAADFDRMFGQQHQGRYPSAMLLETIRTGYERLVGIQADINHMWMRLPHLGLYGHTVDMNAFLAAPDGVEGHHQLVLVEMPMEDRALLSTFDEAGLRARIVQLAVALRVRVLLRGNLEVVWAARVAEATWREIIPKPAPVERYRPP</sequence>